<keyword evidence="3" id="KW-1185">Reference proteome</keyword>
<protein>
    <recommendedName>
        <fullName evidence="4">DUF748 domain-containing protein</fullName>
    </recommendedName>
</protein>
<dbReference type="Pfam" id="PF05359">
    <property type="entry name" value="DUF748"/>
    <property type="match status" value="1"/>
</dbReference>
<dbReference type="PANTHER" id="PTHR30441:SF8">
    <property type="entry name" value="DUF748 DOMAIN-CONTAINING PROTEIN"/>
    <property type="match status" value="1"/>
</dbReference>
<organism evidence="2 3">
    <name type="scientific">Geothrix rubra</name>
    <dbReference type="NCBI Taxonomy" id="2927977"/>
    <lineage>
        <taxon>Bacteria</taxon>
        <taxon>Pseudomonadati</taxon>
        <taxon>Acidobacteriota</taxon>
        <taxon>Holophagae</taxon>
        <taxon>Holophagales</taxon>
        <taxon>Holophagaceae</taxon>
        <taxon>Geothrix</taxon>
    </lineage>
</organism>
<dbReference type="InterPro" id="IPR008023">
    <property type="entry name" value="DUF748"/>
</dbReference>
<evidence type="ECO:0000313" key="2">
    <source>
        <dbReference type="EMBL" id="GLH70519.1"/>
    </source>
</evidence>
<dbReference type="RefSeq" id="WP_285725663.1">
    <property type="nucleotide sequence ID" value="NZ_BSDD01000003.1"/>
</dbReference>
<keyword evidence="1" id="KW-0472">Membrane</keyword>
<reference evidence="2 3" key="1">
    <citation type="journal article" date="2023" name="Antonie Van Leeuwenhoek">
        <title>Mesoterricola silvestris gen. nov., sp. nov., Mesoterricola sediminis sp. nov., Geothrix oryzae sp. nov., Geothrix edaphica sp. nov., Geothrix rubra sp. nov., and Geothrix limicola sp. nov., six novel members of Acidobacteriota isolated from soils.</title>
        <authorList>
            <person name="Itoh H."/>
            <person name="Sugisawa Y."/>
            <person name="Mise K."/>
            <person name="Xu Z."/>
            <person name="Kuniyasu M."/>
            <person name="Ushijima N."/>
            <person name="Kawano K."/>
            <person name="Kobayashi E."/>
            <person name="Shiratori Y."/>
            <person name="Masuda Y."/>
            <person name="Senoo K."/>
        </authorList>
    </citation>
    <scope>NUCLEOTIDE SEQUENCE [LARGE SCALE GENOMIC DNA]</scope>
    <source>
        <strain evidence="2 3">Red803</strain>
    </source>
</reference>
<name>A0ABQ5Q7N2_9BACT</name>
<evidence type="ECO:0000313" key="3">
    <source>
        <dbReference type="Proteomes" id="UP001165089"/>
    </source>
</evidence>
<feature type="transmembrane region" description="Helical" evidence="1">
    <location>
        <begin position="17"/>
        <end position="36"/>
    </location>
</feature>
<dbReference type="EMBL" id="BSDD01000003">
    <property type="protein sequence ID" value="GLH70519.1"/>
    <property type="molecule type" value="Genomic_DNA"/>
</dbReference>
<dbReference type="Proteomes" id="UP001165089">
    <property type="component" value="Unassembled WGS sequence"/>
</dbReference>
<sequence>MPSPASLAAFLRRRRPLILGLAGLYALWILAGFLLVPRLVRPRLERALAGATHRKATLAAVRFNPFNLAMTFEGLRIPNRNGGEWISLRRLYVNARFWPLLTRTAAFSVVEVDGLEVRTVLDTQGHLNFQDLLDEPAPKPEPGAKPTAWIVAIRTFQLRGARLAFEDHSMAAPFRTAFGPVNLRVDGIRTQVGHQSAYALDAWTEAREHLVWKGEIGFAPLMSTGHLAVENLQLPKYRPYEQEQVATEIRSGTATFGAAYRFEWAPGRHRLELSDLGLALRNVAVAESGVARPAVEIPALDLKDGRADLLAPSVEIGAITAQGGTLRLRRGKDGVFNLSRMITPRPKPTSPDEKPLALKVRTLDFTGFTVGWDDQLPARSVAAEAKDVALHLGALSLDPAAVSTLSLALRLGNGSLKADGKVLLLKPAGDLALKVDALDLAPWDPYLDGTLDARVDRGTFGFDGQVAFGLPGPGQGGTSVKGNVVVRDFQMHDTAFNEPFIRWARLQVADLDLRTWPLACSVKQVLWTDPEGRLVVAPDGTTNVAHALRQGTEAKPTGVAASAVPATPASAPDLAIAKLAITGGRLSFVDRSVQPSAALLLSDLQGSYLGLSSRPEASSKVDFTGRAGGLAPVTIQGHAMPLRHDLDTDVTLKIHGADLTDFTPYTGKYLGYTVQKGKLEVDARLRIQQRKLDSENALKLDRFYLGEKVASPEATHLPVKLGLALLRDRHDIIAVDLPIQGSLDDPDIRYGKLVWQAIFNVLGKIATSPFTLVGKLFGGDAGDLSQVAFAPASDALDAAATAKLQALAKALAERPTLTLEAQGVADPAADAAAFRKAGLEALLRRTRAAALKLPDATGAVPAAERDRWVKAAFDAAFPAVPPAKGSEPAPPPPPTEMENRLLDTVKVDPVALDALADARAKRVIAWLLDTGKADPARVFQVREGAPAAGPAVVFTLK</sequence>
<keyword evidence="1" id="KW-1133">Transmembrane helix</keyword>
<evidence type="ECO:0008006" key="4">
    <source>
        <dbReference type="Google" id="ProtNLM"/>
    </source>
</evidence>
<evidence type="ECO:0000256" key="1">
    <source>
        <dbReference type="SAM" id="Phobius"/>
    </source>
</evidence>
<dbReference type="InterPro" id="IPR052894">
    <property type="entry name" value="AsmA-related"/>
</dbReference>
<accession>A0ABQ5Q7N2</accession>
<dbReference type="PANTHER" id="PTHR30441">
    <property type="entry name" value="DUF748 DOMAIN-CONTAINING PROTEIN"/>
    <property type="match status" value="1"/>
</dbReference>
<gene>
    <name evidence="2" type="ORF">GETHPA_20520</name>
</gene>
<proteinExistence type="predicted"/>
<keyword evidence="1" id="KW-0812">Transmembrane</keyword>
<comment type="caution">
    <text evidence="2">The sequence shown here is derived from an EMBL/GenBank/DDBJ whole genome shotgun (WGS) entry which is preliminary data.</text>
</comment>